<dbReference type="GO" id="GO:0003824">
    <property type="term" value="F:catalytic activity"/>
    <property type="evidence" value="ECO:0007669"/>
    <property type="project" value="InterPro"/>
</dbReference>
<dbReference type="RefSeq" id="WP_125095835.1">
    <property type="nucleotide sequence ID" value="NZ_RRUE01000002.1"/>
</dbReference>
<dbReference type="Gene3D" id="3.90.850.10">
    <property type="entry name" value="Fumarylacetoacetase-like, C-terminal domain"/>
    <property type="match status" value="1"/>
</dbReference>
<reference evidence="4 5" key="1">
    <citation type="submission" date="2018-11" db="EMBL/GenBank/DDBJ databases">
        <title>Genome sequencing of Lautropia sp. KCOM 2505 (= ChDC F240).</title>
        <authorList>
            <person name="Kook J.-K."/>
            <person name="Park S.-N."/>
            <person name="Lim Y.K."/>
        </authorList>
    </citation>
    <scope>NUCLEOTIDE SEQUENCE [LARGE SCALE GENOMIC DNA]</scope>
    <source>
        <strain evidence="4 5">KCOM 2505</strain>
    </source>
</reference>
<dbReference type="PANTHER" id="PTHR43211:SF1">
    <property type="entry name" value="BLL6422 PROTEIN"/>
    <property type="match status" value="1"/>
</dbReference>
<evidence type="ECO:0000259" key="3">
    <source>
        <dbReference type="Pfam" id="PF18288"/>
    </source>
</evidence>
<organism evidence="4 5">
    <name type="scientific">Lautropia dentalis</name>
    <dbReference type="NCBI Taxonomy" id="2490857"/>
    <lineage>
        <taxon>Bacteria</taxon>
        <taxon>Pseudomonadati</taxon>
        <taxon>Pseudomonadota</taxon>
        <taxon>Betaproteobacteria</taxon>
        <taxon>Burkholderiales</taxon>
        <taxon>Burkholderiaceae</taxon>
        <taxon>Lautropia</taxon>
    </lineage>
</organism>
<sequence length="388" mass="41664">MKLATRKDDSRDGQLVVVSRDLKHAVMADQITGTLQRALDDWAFMAPQLQDLYDALNHGKVANSFPFDPAEYMAPLPRAFQRVEAQAWPSHEKRLQKAALTSQTGPLPDDMVPLRVAPSHVLLPGHGMVSLRFPLGQPATRPDEDEAGEQEGRRTAEGEAPSGTSAAAKGVPAGTATGTGRTDAPDAAARQAAAAAAAARGGLDFSAQLVAICGDLPIDLEEDDADRHLLLLGLASAWRIHPDSEPVSRERSRDRGLALAPVLITQDELGEDWRDGRIHRPLHCRLNGRSTGRIDCGTDMRFGFRQLLAALARQTPVGAGCLLTSGPVSNADPDSGWTSVLEARARRRLENSTQPGPAFLQPGDRIRIDMADARGQSLFGAIEQQTVA</sequence>
<accession>A0A3R8LQ06</accession>
<dbReference type="InterPro" id="IPR041072">
    <property type="entry name" value="FAA_hydro_N"/>
</dbReference>
<dbReference type="PANTHER" id="PTHR43211">
    <property type="entry name" value="FUMARYLACETOACETATE HYDROLASE"/>
    <property type="match status" value="1"/>
</dbReference>
<dbReference type="Pfam" id="PF18288">
    <property type="entry name" value="FAA_hydro_N_2"/>
    <property type="match status" value="1"/>
</dbReference>
<feature type="region of interest" description="Disordered" evidence="1">
    <location>
        <begin position="133"/>
        <end position="185"/>
    </location>
</feature>
<evidence type="ECO:0000259" key="2">
    <source>
        <dbReference type="Pfam" id="PF01557"/>
    </source>
</evidence>
<dbReference type="OrthoDB" id="9775905at2"/>
<evidence type="ECO:0000313" key="5">
    <source>
        <dbReference type="Proteomes" id="UP000270261"/>
    </source>
</evidence>
<feature type="domain" description="Fumarylacetoacetase N-terminal" evidence="3">
    <location>
        <begin position="1"/>
        <end position="78"/>
    </location>
</feature>
<keyword evidence="5" id="KW-1185">Reference proteome</keyword>
<feature type="domain" description="Fumarylacetoacetase-like C-terminal" evidence="2">
    <location>
        <begin position="198"/>
        <end position="372"/>
    </location>
</feature>
<gene>
    <name evidence="4" type="ORF">EHV23_09340</name>
</gene>
<name>A0A3R8LQ06_9BURK</name>
<dbReference type="Pfam" id="PF01557">
    <property type="entry name" value="FAA_hydrolase"/>
    <property type="match status" value="1"/>
</dbReference>
<evidence type="ECO:0000313" key="4">
    <source>
        <dbReference type="EMBL" id="RRN43630.1"/>
    </source>
</evidence>
<dbReference type="SUPFAM" id="SSF56529">
    <property type="entry name" value="FAH"/>
    <property type="match status" value="1"/>
</dbReference>
<dbReference type="Proteomes" id="UP000270261">
    <property type="component" value="Unassembled WGS sequence"/>
</dbReference>
<evidence type="ECO:0000256" key="1">
    <source>
        <dbReference type="SAM" id="MobiDB-lite"/>
    </source>
</evidence>
<evidence type="ECO:0008006" key="6">
    <source>
        <dbReference type="Google" id="ProtNLM"/>
    </source>
</evidence>
<dbReference type="AlphaFoldDB" id="A0A3R8LQ06"/>
<dbReference type="InterPro" id="IPR036663">
    <property type="entry name" value="Fumarylacetoacetase_C_sf"/>
</dbReference>
<comment type="caution">
    <text evidence="4">The sequence shown here is derived from an EMBL/GenBank/DDBJ whole genome shotgun (WGS) entry which is preliminary data.</text>
</comment>
<dbReference type="InterPro" id="IPR011234">
    <property type="entry name" value="Fumarylacetoacetase-like_C"/>
</dbReference>
<proteinExistence type="predicted"/>
<feature type="compositionally biased region" description="Low complexity" evidence="1">
    <location>
        <begin position="166"/>
        <end position="185"/>
    </location>
</feature>
<protein>
    <recommendedName>
        <fullName evidence="6">Fumarylacetoacetate hydrolase</fullName>
    </recommendedName>
</protein>
<dbReference type="EMBL" id="RRUE01000002">
    <property type="protein sequence ID" value="RRN43630.1"/>
    <property type="molecule type" value="Genomic_DNA"/>
</dbReference>